<sequence>MPPGVLLLHPFVHLPAALVRKHKRMNTEGLFDPNMEETARASHVRDRPENVAFVTRANPAEGHRDKNVTYGYCKKLGHDKDNCFQLHGYLEGWGSRTRGGGGRGRSRGRGFSSGRGAGPAMAHAATVTPVHGGGQEPAVTTVPTLTAEQWDTFQSLLASVKDGSTEKLSGSAPAALEFRYIDDDDHARSNNIFCAGPDPVRENPADSTASSGTENSRAADNSMADPPQLLSIPPTFETSGTMASFAAPRADSELGRGHRSRTPNVRLQDYVTYIVTTDNHSCQYPLTKFVDYARFSDYHRSYLAKIDCDTKPKSYREELMQAFDECQRDLFRTISKKKELKVAP</sequence>
<evidence type="ECO:0000313" key="2">
    <source>
        <dbReference type="EMBL" id="VFQ98463.1"/>
    </source>
</evidence>
<dbReference type="AlphaFoldDB" id="A0A484NC47"/>
<feature type="compositionally biased region" description="Polar residues" evidence="1">
    <location>
        <begin position="205"/>
        <end position="219"/>
    </location>
</feature>
<accession>A0A484NC47</accession>
<organism evidence="2 3">
    <name type="scientific">Cuscuta campestris</name>
    <dbReference type="NCBI Taxonomy" id="132261"/>
    <lineage>
        <taxon>Eukaryota</taxon>
        <taxon>Viridiplantae</taxon>
        <taxon>Streptophyta</taxon>
        <taxon>Embryophyta</taxon>
        <taxon>Tracheophyta</taxon>
        <taxon>Spermatophyta</taxon>
        <taxon>Magnoliopsida</taxon>
        <taxon>eudicotyledons</taxon>
        <taxon>Gunneridae</taxon>
        <taxon>Pentapetalae</taxon>
        <taxon>asterids</taxon>
        <taxon>lamiids</taxon>
        <taxon>Solanales</taxon>
        <taxon>Convolvulaceae</taxon>
        <taxon>Cuscuteae</taxon>
        <taxon>Cuscuta</taxon>
        <taxon>Cuscuta subgen. Grammica</taxon>
        <taxon>Cuscuta sect. Cleistogrammica</taxon>
    </lineage>
</organism>
<evidence type="ECO:0000256" key="1">
    <source>
        <dbReference type="SAM" id="MobiDB-lite"/>
    </source>
</evidence>
<feature type="region of interest" description="Disordered" evidence="1">
    <location>
        <begin position="191"/>
        <end position="235"/>
    </location>
</feature>
<gene>
    <name evidence="2" type="ORF">CCAM_LOCUS40239</name>
</gene>
<reference evidence="2 3" key="1">
    <citation type="submission" date="2018-04" db="EMBL/GenBank/DDBJ databases">
        <authorList>
            <person name="Vogel A."/>
        </authorList>
    </citation>
    <scope>NUCLEOTIDE SEQUENCE [LARGE SCALE GENOMIC DNA]</scope>
</reference>
<evidence type="ECO:0000313" key="3">
    <source>
        <dbReference type="Proteomes" id="UP000595140"/>
    </source>
</evidence>
<proteinExistence type="predicted"/>
<protein>
    <submittedName>
        <fullName evidence="2">Uncharacterized protein</fullName>
    </submittedName>
</protein>
<feature type="region of interest" description="Disordered" evidence="1">
    <location>
        <begin position="95"/>
        <end position="119"/>
    </location>
</feature>
<dbReference type="EMBL" id="OOIL02006592">
    <property type="protein sequence ID" value="VFQ98463.1"/>
    <property type="molecule type" value="Genomic_DNA"/>
</dbReference>
<dbReference type="Proteomes" id="UP000595140">
    <property type="component" value="Unassembled WGS sequence"/>
</dbReference>
<name>A0A484NC47_9ASTE</name>
<keyword evidence="3" id="KW-1185">Reference proteome</keyword>